<dbReference type="InterPro" id="IPR025877">
    <property type="entry name" value="MobA-like_NTP_Trfase"/>
</dbReference>
<name>X1CJC0_9ZZZZ</name>
<evidence type="ECO:0000259" key="1">
    <source>
        <dbReference type="Pfam" id="PF12804"/>
    </source>
</evidence>
<dbReference type="SUPFAM" id="SSF53448">
    <property type="entry name" value="Nucleotide-diphospho-sugar transferases"/>
    <property type="match status" value="1"/>
</dbReference>
<sequence>MKNDFRTIPVIILAAGDSKRMESPKGLLDYYGKPFLSCQMDQLSEIGFKDIFVVLGNDKTLYQKKIS</sequence>
<organism evidence="2">
    <name type="scientific">marine sediment metagenome</name>
    <dbReference type="NCBI Taxonomy" id="412755"/>
    <lineage>
        <taxon>unclassified sequences</taxon>
        <taxon>metagenomes</taxon>
        <taxon>ecological metagenomes</taxon>
    </lineage>
</organism>
<dbReference type="Gene3D" id="3.90.550.10">
    <property type="entry name" value="Spore Coat Polysaccharide Biosynthesis Protein SpsA, Chain A"/>
    <property type="match status" value="1"/>
</dbReference>
<comment type="caution">
    <text evidence="2">The sequence shown here is derived from an EMBL/GenBank/DDBJ whole genome shotgun (WGS) entry which is preliminary data.</text>
</comment>
<dbReference type="InterPro" id="IPR029044">
    <property type="entry name" value="Nucleotide-diphossugar_trans"/>
</dbReference>
<gene>
    <name evidence="2" type="ORF">S01H4_50649</name>
</gene>
<evidence type="ECO:0000313" key="2">
    <source>
        <dbReference type="EMBL" id="GAG93132.1"/>
    </source>
</evidence>
<proteinExistence type="predicted"/>
<dbReference type="GO" id="GO:0016779">
    <property type="term" value="F:nucleotidyltransferase activity"/>
    <property type="evidence" value="ECO:0007669"/>
    <property type="project" value="UniProtKB-ARBA"/>
</dbReference>
<accession>X1CJC0</accession>
<dbReference type="AlphaFoldDB" id="X1CJC0"/>
<reference evidence="2" key="1">
    <citation type="journal article" date="2014" name="Front. Microbiol.">
        <title>High frequency of phylogenetically diverse reductive dehalogenase-homologous genes in deep subseafloor sedimentary metagenomes.</title>
        <authorList>
            <person name="Kawai M."/>
            <person name="Futagami T."/>
            <person name="Toyoda A."/>
            <person name="Takaki Y."/>
            <person name="Nishi S."/>
            <person name="Hori S."/>
            <person name="Arai W."/>
            <person name="Tsubouchi T."/>
            <person name="Morono Y."/>
            <person name="Uchiyama I."/>
            <person name="Ito T."/>
            <person name="Fujiyama A."/>
            <person name="Inagaki F."/>
            <person name="Takami H."/>
        </authorList>
    </citation>
    <scope>NUCLEOTIDE SEQUENCE</scope>
    <source>
        <strain evidence="2">Expedition CK06-06</strain>
    </source>
</reference>
<feature type="domain" description="MobA-like NTP transferase" evidence="1">
    <location>
        <begin position="10"/>
        <end position="61"/>
    </location>
</feature>
<dbReference type="EMBL" id="BART01028776">
    <property type="protein sequence ID" value="GAG93132.1"/>
    <property type="molecule type" value="Genomic_DNA"/>
</dbReference>
<dbReference type="Pfam" id="PF12804">
    <property type="entry name" value="NTP_transf_3"/>
    <property type="match status" value="1"/>
</dbReference>
<feature type="non-terminal residue" evidence="2">
    <location>
        <position position="67"/>
    </location>
</feature>
<protein>
    <recommendedName>
        <fullName evidence="1">MobA-like NTP transferase domain-containing protein</fullName>
    </recommendedName>
</protein>